<evidence type="ECO:0000256" key="1">
    <source>
        <dbReference type="ARBA" id="ARBA00004123"/>
    </source>
</evidence>
<dbReference type="Pfam" id="PF10537">
    <property type="entry name" value="WAC_Acf1_DNA_bd"/>
    <property type="match status" value="1"/>
</dbReference>
<dbReference type="GO" id="GO:0005634">
    <property type="term" value="C:nucleus"/>
    <property type="evidence" value="ECO:0007669"/>
    <property type="project" value="UniProtKB-SubCell"/>
</dbReference>
<evidence type="ECO:0000259" key="7">
    <source>
        <dbReference type="PROSITE" id="PS51136"/>
    </source>
</evidence>
<proteinExistence type="predicted"/>
<dbReference type="Pfam" id="PF02791">
    <property type="entry name" value="DDT"/>
    <property type="match status" value="1"/>
</dbReference>
<dbReference type="InterPro" id="IPR018501">
    <property type="entry name" value="DDT_dom"/>
</dbReference>
<feature type="region of interest" description="Disordered" evidence="5">
    <location>
        <begin position="662"/>
        <end position="744"/>
    </location>
</feature>
<keyword evidence="9" id="KW-1185">Reference proteome</keyword>
<evidence type="ECO:0000313" key="8">
    <source>
        <dbReference type="EMBL" id="KAF1990995.1"/>
    </source>
</evidence>
<sequence>MVLIKRKPVQLRSPPHILSDNDEIWTIEQTGEMFTDYDSYLNRREFYMQRKFTCEITGHSNLTFFDAMDSETQRSRNVESTFPVVLREPVLRKVQFSTITRIDQLVNHVYEDFKQDFFPGESVLALNGPAEGMEVTIREKITFPDQTRPDGTNVKGVSRYFVRIKGAESGKEPLYEKQDLTRDRKVFTKQILRSFLRDSLTRESFNGAPWLVKESVASKYKINREVPSQLQQSVLQAERKAAAEAKKAEADGPGTFLSFLANQQRTLDLRTGSPGSGSKPGQKAAIQLQDPRFIQYQYGPGTTPFVVIPNGQPPSMMNIPNLPNMPYTQHFHQHHQFFQPVATTMPPPPPPKPAPIKYPIEDLDVQPKNNGITRPALKYIAKTRDQAESSNNGEEDAGFAMTSIGPLLEIWNTLNVHCEVFILDSFTLDDFMDALKFSSFEVECELLTEVHCAVLKQLVNEQGQVMVALPELEEEDSDEDSDDTSAVSTPAKEPTPPARTTRSSLAKSEAAAMKQRSPSVDPNAPVHRAAEMLSERGWVERLKERDFLDGGWQTIIVGLLRQLSLSPNQKQKCDEILSHLAPLDQEPTQETAYNQYVTLDVNLRISLLELICMLAVRTRAIREYLEQCSEIMTGLRKDKIKAQHRKRELITVLRELDEKRKELVQEETPTPKPEATETNGTGGDVKTADVKMANTEETNPTKSESEESEEEELPTRSLRRGADRAIDRKRKRESDVMRRENEKKLKAEAAKTSKQATQLKKVLRDTDKTKEEIKECEDSVIDFDNDLREANCQRTKVLGRDRFWNRYYWFERNGMPYAGMPESSTAEYGYANGRIWVQGPDDLEREGFIDLPKTEMKEYQTKMNMTVPERKEKEEGPTHLFNAQEWGYFDNPDDIDRLIGWLDERGHRERNLRKELSAWKEPIAEYMAKMRAHLEESELKKDEGEEEQAIKMTTRTKTYVDLDATKHRCLSWTNSTMINQRGHLHSEPPKKKSKKAKSENSKVPLGKSGKPLTRQGTTYTRR</sequence>
<dbReference type="InterPro" id="IPR013136">
    <property type="entry name" value="WSTF_Acf1_Cbp146"/>
</dbReference>
<reference evidence="8" key="1">
    <citation type="journal article" date="2020" name="Stud. Mycol.">
        <title>101 Dothideomycetes genomes: a test case for predicting lifestyles and emergence of pathogens.</title>
        <authorList>
            <person name="Haridas S."/>
            <person name="Albert R."/>
            <person name="Binder M."/>
            <person name="Bloem J."/>
            <person name="Labutti K."/>
            <person name="Salamov A."/>
            <person name="Andreopoulos B."/>
            <person name="Baker S."/>
            <person name="Barry K."/>
            <person name="Bills G."/>
            <person name="Bluhm B."/>
            <person name="Cannon C."/>
            <person name="Castanera R."/>
            <person name="Culley D."/>
            <person name="Daum C."/>
            <person name="Ezra D."/>
            <person name="Gonzalez J."/>
            <person name="Henrissat B."/>
            <person name="Kuo A."/>
            <person name="Liang C."/>
            <person name="Lipzen A."/>
            <person name="Lutzoni F."/>
            <person name="Magnuson J."/>
            <person name="Mondo S."/>
            <person name="Nolan M."/>
            <person name="Ohm R."/>
            <person name="Pangilinan J."/>
            <person name="Park H.-J."/>
            <person name="Ramirez L."/>
            <person name="Alfaro M."/>
            <person name="Sun H."/>
            <person name="Tritt A."/>
            <person name="Yoshinaga Y."/>
            <person name="Zwiers L.-H."/>
            <person name="Turgeon B."/>
            <person name="Goodwin S."/>
            <person name="Spatafora J."/>
            <person name="Crous P."/>
            <person name="Grigoriev I."/>
        </authorList>
    </citation>
    <scope>NUCLEOTIDE SEQUENCE</scope>
    <source>
        <strain evidence="8">CBS 113979</strain>
    </source>
</reference>
<dbReference type="InterPro" id="IPR028941">
    <property type="entry name" value="WHIM2_dom"/>
</dbReference>
<feature type="compositionally biased region" description="Basic and acidic residues" evidence="5">
    <location>
        <begin position="984"/>
        <end position="1000"/>
    </location>
</feature>
<protein>
    <recommendedName>
        <fullName evidence="10">WAC domain-containing protein</fullName>
    </recommendedName>
</protein>
<dbReference type="PANTHER" id="PTHR32075:SF6">
    <property type="entry name" value="ISWI CHROMATIN-REMODELING COMPLEX SUBUNIT YPL216W-RELATED"/>
    <property type="match status" value="1"/>
</dbReference>
<organism evidence="8 9">
    <name type="scientific">Aulographum hederae CBS 113979</name>
    <dbReference type="NCBI Taxonomy" id="1176131"/>
    <lineage>
        <taxon>Eukaryota</taxon>
        <taxon>Fungi</taxon>
        <taxon>Dikarya</taxon>
        <taxon>Ascomycota</taxon>
        <taxon>Pezizomycotina</taxon>
        <taxon>Dothideomycetes</taxon>
        <taxon>Pleosporomycetidae</taxon>
        <taxon>Aulographales</taxon>
        <taxon>Aulographaceae</taxon>
    </lineage>
</organism>
<feature type="region of interest" description="Disordered" evidence="5">
    <location>
        <begin position="472"/>
        <end position="525"/>
    </location>
</feature>
<feature type="compositionally biased region" description="Basic and acidic residues" evidence="5">
    <location>
        <begin position="720"/>
        <end position="744"/>
    </location>
</feature>
<evidence type="ECO:0000313" key="9">
    <source>
        <dbReference type="Proteomes" id="UP000800041"/>
    </source>
</evidence>
<dbReference type="PROSITE" id="PS51136">
    <property type="entry name" value="WAC"/>
    <property type="match status" value="1"/>
</dbReference>
<evidence type="ECO:0000256" key="4">
    <source>
        <dbReference type="PROSITE-ProRule" id="PRU00475"/>
    </source>
</evidence>
<evidence type="ECO:0000256" key="3">
    <source>
        <dbReference type="ARBA" id="ARBA00023242"/>
    </source>
</evidence>
<feature type="region of interest" description="Disordered" evidence="5">
    <location>
        <begin position="977"/>
        <end position="1022"/>
    </location>
</feature>
<dbReference type="InterPro" id="IPR028942">
    <property type="entry name" value="WHIM1_dom"/>
</dbReference>
<dbReference type="Pfam" id="PF15613">
    <property type="entry name" value="WSD"/>
    <property type="match status" value="1"/>
</dbReference>
<feature type="domain" description="WAC" evidence="7">
    <location>
        <begin position="22"/>
        <end position="131"/>
    </location>
</feature>
<evidence type="ECO:0000256" key="2">
    <source>
        <dbReference type="ARBA" id="ARBA00023054"/>
    </source>
</evidence>
<evidence type="ECO:0000259" key="6">
    <source>
        <dbReference type="PROSITE" id="PS50827"/>
    </source>
</evidence>
<dbReference type="GO" id="GO:0000785">
    <property type="term" value="C:chromatin"/>
    <property type="evidence" value="ECO:0007669"/>
    <property type="project" value="UniProtKB-ARBA"/>
</dbReference>
<dbReference type="AlphaFoldDB" id="A0A6G1HCW6"/>
<dbReference type="PANTHER" id="PTHR32075">
    <property type="entry name" value="ISWI CHROMATIN-REMODELING COMPLEX SUBUNIT YPL216W-RELATED"/>
    <property type="match status" value="1"/>
</dbReference>
<dbReference type="Pfam" id="PF15612">
    <property type="entry name" value="WHIM1"/>
    <property type="match status" value="1"/>
</dbReference>
<keyword evidence="2" id="KW-0175">Coiled coil</keyword>
<gene>
    <name evidence="8" type="ORF">K402DRAFT_168687</name>
</gene>
<evidence type="ECO:0000256" key="5">
    <source>
        <dbReference type="SAM" id="MobiDB-lite"/>
    </source>
</evidence>
<dbReference type="Proteomes" id="UP000800041">
    <property type="component" value="Unassembled WGS sequence"/>
</dbReference>
<dbReference type="OrthoDB" id="332390at2759"/>
<dbReference type="PROSITE" id="PS50827">
    <property type="entry name" value="DDT"/>
    <property type="match status" value="1"/>
</dbReference>
<dbReference type="GO" id="GO:0031509">
    <property type="term" value="P:subtelomeric heterochromatin formation"/>
    <property type="evidence" value="ECO:0007669"/>
    <property type="project" value="TreeGrafter"/>
</dbReference>
<name>A0A6G1HCW6_9PEZI</name>
<comment type="subcellular location">
    <subcellularLocation>
        <location evidence="1 4">Nucleus</location>
    </subcellularLocation>
</comment>
<feature type="compositionally biased region" description="Acidic residues" evidence="5">
    <location>
        <begin position="472"/>
        <end position="483"/>
    </location>
</feature>
<evidence type="ECO:0008006" key="10">
    <source>
        <dbReference type="Google" id="ProtNLM"/>
    </source>
</evidence>
<feature type="domain" description="DDT" evidence="6">
    <location>
        <begin position="401"/>
        <end position="464"/>
    </location>
</feature>
<keyword evidence="3 4" id="KW-0539">Nucleus</keyword>
<dbReference type="EMBL" id="ML977140">
    <property type="protein sequence ID" value="KAF1990995.1"/>
    <property type="molecule type" value="Genomic_DNA"/>
</dbReference>
<accession>A0A6G1HCW6</accession>
<dbReference type="GO" id="GO:0000781">
    <property type="term" value="C:chromosome, telomeric region"/>
    <property type="evidence" value="ECO:0007669"/>
    <property type="project" value="GOC"/>
</dbReference>